<dbReference type="Proteomes" id="UP000473014">
    <property type="component" value="Unassembled WGS sequence"/>
</dbReference>
<keyword evidence="2" id="KW-1185">Reference proteome</keyword>
<comment type="caution">
    <text evidence="1">The sequence shown here is derived from an EMBL/GenBank/DDBJ whole genome shotgun (WGS) entry which is preliminary data.</text>
</comment>
<evidence type="ECO:0000313" key="2">
    <source>
        <dbReference type="Proteomes" id="UP000473014"/>
    </source>
</evidence>
<organism evidence="1 2">
    <name type="scientific">Streptomyces taklimakanensis</name>
    <dbReference type="NCBI Taxonomy" id="2569853"/>
    <lineage>
        <taxon>Bacteria</taxon>
        <taxon>Bacillati</taxon>
        <taxon>Actinomycetota</taxon>
        <taxon>Actinomycetes</taxon>
        <taxon>Kitasatosporales</taxon>
        <taxon>Streptomycetaceae</taxon>
        <taxon>Streptomyces</taxon>
    </lineage>
</organism>
<sequence length="123" mass="13290">MPADELDPIEAATARMSSDETDRLGWPDAAAQAVELPPLTTIPTPDYRPGCVIRYWCPLGCGWWHDEMVGAEPPAPPLILPAGFTSADIARAVSEQAAARERAYVARVEQAIAGHFEAAHPDR</sequence>
<dbReference type="EMBL" id="WIXO01000001">
    <property type="protein sequence ID" value="MTE20297.1"/>
    <property type="molecule type" value="Genomic_DNA"/>
</dbReference>
<dbReference type="OrthoDB" id="4336415at2"/>
<dbReference type="RefSeq" id="WP_155071408.1">
    <property type="nucleotide sequence ID" value="NZ_WIXO01000001.1"/>
</dbReference>
<proteinExistence type="predicted"/>
<evidence type="ECO:0000313" key="1">
    <source>
        <dbReference type="EMBL" id="MTE20297.1"/>
    </source>
</evidence>
<reference evidence="1 2" key="1">
    <citation type="submission" date="2019-11" db="EMBL/GenBank/DDBJ databases">
        <authorList>
            <person name="Yuan L."/>
        </authorList>
    </citation>
    <scope>NUCLEOTIDE SEQUENCE [LARGE SCALE GENOMIC DNA]</scope>
    <source>
        <strain evidence="1 2">TRM43335</strain>
    </source>
</reference>
<gene>
    <name evidence="1" type="ORF">F0L17_14500</name>
</gene>
<name>A0A6G2BDE8_9ACTN</name>
<protein>
    <submittedName>
        <fullName evidence="1">Uncharacterized protein</fullName>
    </submittedName>
</protein>
<accession>A0A6G2BDE8</accession>
<dbReference type="AlphaFoldDB" id="A0A6G2BDE8"/>